<dbReference type="RefSeq" id="WP_194123635.1">
    <property type="nucleotide sequence ID" value="NZ_JACYGY010000002.1"/>
</dbReference>
<sequence length="281" mass="31836">MKKLFLIITAVFGIAIISCKNDDNNSDPKTSVISITESVYLPYDSVTTQYQLDRNGMIILEKSSKYGTKKGYRDNEALNSMESSLKYCKIFTYGSSDQLLKITDIDDGGRKLPSSTDSLIYQNNRVVRREQKNYLISASLGTFIFPYPLWVSKLYFDYDASGKIQTETDSVFISHDIAKNSSVLEKTGLKFAYKVLIKNEYNERGELMKKTTESFKTTNLLYSNGSTANDMTLVGKLISGSTIYNYQYNAKSQLVTQLLKFTDSSTNKVYNSIFSYAYGYI</sequence>
<gene>
    <name evidence="1" type="ORF">IEE83_25800</name>
</gene>
<reference evidence="2" key="1">
    <citation type="submission" date="2023-07" db="EMBL/GenBank/DDBJ databases">
        <title>Dyadobacter sp. nov 'subterranea' isolated from contaminted grondwater.</title>
        <authorList>
            <person name="Szabo I."/>
            <person name="Al-Omari J."/>
            <person name="Szerdahelyi S.G."/>
            <person name="Rado J."/>
        </authorList>
    </citation>
    <scope>NUCLEOTIDE SEQUENCE [LARGE SCALE GENOMIC DNA]</scope>
    <source>
        <strain evidence="2">UP-52</strain>
    </source>
</reference>
<protein>
    <recommendedName>
        <fullName evidence="3">Lipoprotein</fullName>
    </recommendedName>
</protein>
<name>A0ABR9WJK7_9BACT</name>
<evidence type="ECO:0000313" key="1">
    <source>
        <dbReference type="EMBL" id="MBE9465309.1"/>
    </source>
</evidence>
<keyword evidence="2" id="KW-1185">Reference proteome</keyword>
<evidence type="ECO:0008006" key="3">
    <source>
        <dbReference type="Google" id="ProtNLM"/>
    </source>
</evidence>
<proteinExistence type="predicted"/>
<dbReference type="EMBL" id="JACYGY010000002">
    <property type="protein sequence ID" value="MBE9465309.1"/>
    <property type="molecule type" value="Genomic_DNA"/>
</dbReference>
<organism evidence="1 2">
    <name type="scientific">Dyadobacter subterraneus</name>
    <dbReference type="NCBI Taxonomy" id="2773304"/>
    <lineage>
        <taxon>Bacteria</taxon>
        <taxon>Pseudomonadati</taxon>
        <taxon>Bacteroidota</taxon>
        <taxon>Cytophagia</taxon>
        <taxon>Cytophagales</taxon>
        <taxon>Spirosomataceae</taxon>
        <taxon>Dyadobacter</taxon>
    </lineage>
</organism>
<comment type="caution">
    <text evidence="1">The sequence shown here is derived from an EMBL/GenBank/DDBJ whole genome shotgun (WGS) entry which is preliminary data.</text>
</comment>
<evidence type="ECO:0000313" key="2">
    <source>
        <dbReference type="Proteomes" id="UP000634134"/>
    </source>
</evidence>
<dbReference type="Proteomes" id="UP000634134">
    <property type="component" value="Unassembled WGS sequence"/>
</dbReference>
<accession>A0ABR9WJK7</accession>
<dbReference type="PROSITE" id="PS51257">
    <property type="entry name" value="PROKAR_LIPOPROTEIN"/>
    <property type="match status" value="1"/>
</dbReference>